<name>A0A1B7YKF5_COLHI</name>
<gene>
    <name evidence="3" type="ORF">CH63R_04843</name>
</gene>
<dbReference type="AlphaFoldDB" id="A0A1B7YKF5"/>
<dbReference type="VEuPathDB" id="FungiDB:CH63R_04843"/>
<feature type="compositionally biased region" description="Basic residues" evidence="1">
    <location>
        <begin position="68"/>
        <end position="83"/>
    </location>
</feature>
<evidence type="ECO:0000313" key="4">
    <source>
        <dbReference type="Proteomes" id="UP000092177"/>
    </source>
</evidence>
<dbReference type="KEGG" id="chig:CH63R_04843"/>
<organism evidence="3 4">
    <name type="scientific">Colletotrichum higginsianum (strain IMI 349063)</name>
    <name type="common">Crucifer anthracnose fungus</name>
    <dbReference type="NCBI Taxonomy" id="759273"/>
    <lineage>
        <taxon>Eukaryota</taxon>
        <taxon>Fungi</taxon>
        <taxon>Dikarya</taxon>
        <taxon>Ascomycota</taxon>
        <taxon>Pezizomycotina</taxon>
        <taxon>Sordariomycetes</taxon>
        <taxon>Hypocreomycetidae</taxon>
        <taxon>Glomerellales</taxon>
        <taxon>Glomerellaceae</taxon>
        <taxon>Colletotrichum</taxon>
        <taxon>Colletotrichum destructivum species complex</taxon>
    </lineage>
</organism>
<feature type="region of interest" description="Disordered" evidence="1">
    <location>
        <begin position="68"/>
        <end position="100"/>
    </location>
</feature>
<proteinExistence type="predicted"/>
<sequence>MHAAASDPIPQVLTFTWPMMIWGPGLYAAYYEDTRNILAKRSSSIGWARLQHRPPEIDAFPLSKHALHRGAPGRHPTPKRRIIHPFFPSPAPSLDAQRLS</sequence>
<keyword evidence="2" id="KW-0812">Transmembrane</keyword>
<dbReference type="RefSeq" id="XP_018161064.1">
    <property type="nucleotide sequence ID" value="XM_018299818.1"/>
</dbReference>
<comment type="caution">
    <text evidence="3">The sequence shown here is derived from an EMBL/GenBank/DDBJ whole genome shotgun (WGS) entry which is preliminary data.</text>
</comment>
<dbReference type="GeneID" id="28863925"/>
<keyword evidence="4" id="KW-1185">Reference proteome</keyword>
<evidence type="ECO:0000313" key="3">
    <source>
        <dbReference type="EMBL" id="OBR12547.1"/>
    </source>
</evidence>
<dbReference type="Proteomes" id="UP000092177">
    <property type="component" value="Chromosome 3"/>
</dbReference>
<keyword evidence="2" id="KW-0472">Membrane</keyword>
<accession>A0A1B7YKF5</accession>
<reference evidence="4" key="1">
    <citation type="journal article" date="2017" name="BMC Genomics">
        <title>Gapless genome assembly of Colletotrichum higginsianum reveals chromosome structure and association of transposable elements with secondary metabolite gene clusters.</title>
        <authorList>
            <person name="Dallery J.-F."/>
            <person name="Lapalu N."/>
            <person name="Zampounis A."/>
            <person name="Pigne S."/>
            <person name="Luyten I."/>
            <person name="Amselem J."/>
            <person name="Wittenberg A.H.J."/>
            <person name="Zhou S."/>
            <person name="de Queiroz M.V."/>
            <person name="Robin G.P."/>
            <person name="Auger A."/>
            <person name="Hainaut M."/>
            <person name="Henrissat B."/>
            <person name="Kim K.-T."/>
            <person name="Lee Y.-H."/>
            <person name="Lespinet O."/>
            <person name="Schwartz D.C."/>
            <person name="Thon M.R."/>
            <person name="O'Connell R.J."/>
        </authorList>
    </citation>
    <scope>NUCLEOTIDE SEQUENCE [LARGE SCALE GENOMIC DNA]</scope>
    <source>
        <strain evidence="4">IMI 349063</strain>
    </source>
</reference>
<evidence type="ECO:0000256" key="2">
    <source>
        <dbReference type="SAM" id="Phobius"/>
    </source>
</evidence>
<feature type="transmembrane region" description="Helical" evidence="2">
    <location>
        <begin position="12"/>
        <end position="31"/>
    </location>
</feature>
<protein>
    <submittedName>
        <fullName evidence="3">Uncharacterized protein</fullName>
    </submittedName>
</protein>
<keyword evidence="2" id="KW-1133">Transmembrane helix</keyword>
<dbReference type="EMBL" id="LTAN01000003">
    <property type="protein sequence ID" value="OBR12547.1"/>
    <property type="molecule type" value="Genomic_DNA"/>
</dbReference>
<evidence type="ECO:0000256" key="1">
    <source>
        <dbReference type="SAM" id="MobiDB-lite"/>
    </source>
</evidence>